<dbReference type="AlphaFoldDB" id="A0A0E0RIU5"/>
<evidence type="ECO:0000256" key="3">
    <source>
        <dbReference type="SAM" id="MobiDB-lite"/>
    </source>
</evidence>
<dbReference type="Gene3D" id="3.30.559.10">
    <property type="entry name" value="Chloramphenicol acetyltransferase-like domain"/>
    <property type="match status" value="1"/>
</dbReference>
<dbReference type="EnsemblPlants" id="ORUFI12G17810.1">
    <property type="protein sequence ID" value="ORUFI12G17810.1"/>
    <property type="gene ID" value="ORUFI12G17810"/>
</dbReference>
<dbReference type="OMA" id="NGRIRFM"/>
<dbReference type="Proteomes" id="UP000008022">
    <property type="component" value="Unassembled WGS sequence"/>
</dbReference>
<evidence type="ECO:0000313" key="5">
    <source>
        <dbReference type="Proteomes" id="UP000008022"/>
    </source>
</evidence>
<sequence>MAGSTAAAAALSLRGGAADDEAINHAFNRLESSPLHAQSAKCFSSAPPLPPAQAPRLSRCSASRSGAPPHPRRDTLRILPSCRGARLLAIVCRTEEEEDYASGVAFAETDVEFEALAGAKKLDADVFTQLAPDIREDELPAPVLAVQVTELACGGVAVGLVLHHAATDGNGRIRFMQAWSAAVADAVENPEAILHN</sequence>
<organism evidence="4 5">
    <name type="scientific">Oryza rufipogon</name>
    <name type="common">Brownbeard rice</name>
    <name type="synonym">Asian wild rice</name>
    <dbReference type="NCBI Taxonomy" id="4529"/>
    <lineage>
        <taxon>Eukaryota</taxon>
        <taxon>Viridiplantae</taxon>
        <taxon>Streptophyta</taxon>
        <taxon>Embryophyta</taxon>
        <taxon>Tracheophyta</taxon>
        <taxon>Spermatophyta</taxon>
        <taxon>Magnoliopsida</taxon>
        <taxon>Liliopsida</taxon>
        <taxon>Poales</taxon>
        <taxon>Poaceae</taxon>
        <taxon>BOP clade</taxon>
        <taxon>Oryzoideae</taxon>
        <taxon>Oryzeae</taxon>
        <taxon>Oryzinae</taxon>
        <taxon>Oryza</taxon>
    </lineage>
</organism>
<evidence type="ECO:0000256" key="1">
    <source>
        <dbReference type="ARBA" id="ARBA00022679"/>
    </source>
</evidence>
<name>A0A0E0RIU5_ORYRU</name>
<evidence type="ECO:0000313" key="4">
    <source>
        <dbReference type="EnsemblPlants" id="ORUFI12G17810.1"/>
    </source>
</evidence>
<dbReference type="InterPro" id="IPR023213">
    <property type="entry name" value="CAT-like_dom_sf"/>
</dbReference>
<proteinExistence type="predicted"/>
<reference evidence="4" key="2">
    <citation type="submission" date="2015-06" db="UniProtKB">
        <authorList>
            <consortium name="EnsemblPlants"/>
        </authorList>
    </citation>
    <scope>IDENTIFICATION</scope>
</reference>
<keyword evidence="2" id="KW-0012">Acyltransferase</keyword>
<accession>A0A0E0RIU5</accession>
<dbReference type="STRING" id="4529.A0A0E0RIU5"/>
<protein>
    <submittedName>
        <fullName evidence="4">Uncharacterized protein</fullName>
    </submittedName>
</protein>
<reference evidence="5" key="1">
    <citation type="submission" date="2013-06" db="EMBL/GenBank/DDBJ databases">
        <authorList>
            <person name="Zhao Q."/>
        </authorList>
    </citation>
    <scope>NUCLEOTIDE SEQUENCE</scope>
    <source>
        <strain evidence="5">cv. W1943</strain>
    </source>
</reference>
<feature type="region of interest" description="Disordered" evidence="3">
    <location>
        <begin position="41"/>
        <end position="75"/>
    </location>
</feature>
<dbReference type="GO" id="GO:0050734">
    <property type="term" value="F:hydroxycinnamoyltransferase activity"/>
    <property type="evidence" value="ECO:0007669"/>
    <property type="project" value="UniProtKB-ARBA"/>
</dbReference>
<keyword evidence="1" id="KW-0808">Transferase</keyword>
<dbReference type="Gramene" id="ORUFI12G17810.1">
    <property type="protein sequence ID" value="ORUFI12G17810.1"/>
    <property type="gene ID" value="ORUFI12G17810"/>
</dbReference>
<evidence type="ECO:0000256" key="2">
    <source>
        <dbReference type="ARBA" id="ARBA00023315"/>
    </source>
</evidence>
<keyword evidence="5" id="KW-1185">Reference proteome</keyword>
<dbReference type="Pfam" id="PF02458">
    <property type="entry name" value="Transferase"/>
    <property type="match status" value="1"/>
</dbReference>
<dbReference type="InterPro" id="IPR051504">
    <property type="entry name" value="Plant_metabolite_acyltrans"/>
</dbReference>
<dbReference type="PANTHER" id="PTHR31625">
    <property type="match status" value="1"/>
</dbReference>
<dbReference type="HOGENOM" id="CLU_1550073_0_0_1"/>